<comment type="caution">
    <text evidence="3">The sequence shown here is derived from an EMBL/GenBank/DDBJ whole genome shotgun (WGS) entry which is preliminary data.</text>
</comment>
<sequence length="152" mass="16027">MKRVARMLIAGLAVSSLLAGCASGVKHADMAASIPTLKPNEGRVYFLRSASMFGAAIQPDLRLNNQVVGESKPGGFFFVDRPAGKYVASAATETEKTLSFVLDAGETKYVRSSPSMGLMVGRVVLELETPEKAQADLASLSYTGDAVKTPAK</sequence>
<dbReference type="Proteomes" id="UP000578036">
    <property type="component" value="Unassembled WGS sequence"/>
</dbReference>
<dbReference type="PROSITE" id="PS51257">
    <property type="entry name" value="PROKAR_LIPOPROTEIN"/>
    <property type="match status" value="1"/>
</dbReference>
<gene>
    <name evidence="3" type="ORF">FHX61_004947</name>
</gene>
<dbReference type="AlphaFoldDB" id="A0A7W4UBG4"/>
<keyword evidence="1" id="KW-0732">Signal</keyword>
<evidence type="ECO:0000256" key="1">
    <source>
        <dbReference type="SAM" id="SignalP"/>
    </source>
</evidence>
<name>A0A7W4UBG4_9BURK</name>
<dbReference type="Pfam" id="PF11008">
    <property type="entry name" value="DUF2846"/>
    <property type="match status" value="1"/>
</dbReference>
<dbReference type="PIRSF" id="PIRSF012335">
    <property type="entry name" value="UCP012335"/>
    <property type="match status" value="1"/>
</dbReference>
<dbReference type="EMBL" id="JACHWF010000007">
    <property type="protein sequence ID" value="MBB3010269.1"/>
    <property type="molecule type" value="Genomic_DNA"/>
</dbReference>
<organism evidence="3 4">
    <name type="scientific">Cupriavidus alkaliphilus</name>
    <dbReference type="NCBI Taxonomy" id="942866"/>
    <lineage>
        <taxon>Bacteria</taxon>
        <taxon>Pseudomonadati</taxon>
        <taxon>Pseudomonadota</taxon>
        <taxon>Betaproteobacteria</taxon>
        <taxon>Burkholderiales</taxon>
        <taxon>Burkholderiaceae</taxon>
        <taxon>Cupriavidus</taxon>
    </lineage>
</organism>
<feature type="domain" description="DUF2846" evidence="2">
    <location>
        <begin position="40"/>
        <end position="117"/>
    </location>
</feature>
<feature type="chain" id="PRO_5031411982" description="DUF2846 domain-containing protein" evidence="1">
    <location>
        <begin position="28"/>
        <end position="152"/>
    </location>
</feature>
<proteinExistence type="predicted"/>
<feature type="signal peptide" evidence="1">
    <location>
        <begin position="1"/>
        <end position="27"/>
    </location>
</feature>
<evidence type="ECO:0000313" key="4">
    <source>
        <dbReference type="Proteomes" id="UP000578036"/>
    </source>
</evidence>
<protein>
    <recommendedName>
        <fullName evidence="2">DUF2846 domain-containing protein</fullName>
    </recommendedName>
</protein>
<evidence type="ECO:0000313" key="3">
    <source>
        <dbReference type="EMBL" id="MBB3010269.1"/>
    </source>
</evidence>
<accession>A0A7W4UBG4</accession>
<dbReference type="InterPro" id="IPR022548">
    <property type="entry name" value="DUF2846"/>
</dbReference>
<dbReference type="RefSeq" id="WP_092315316.1">
    <property type="nucleotide sequence ID" value="NZ_FMAD01000010.1"/>
</dbReference>
<reference evidence="3 4" key="1">
    <citation type="submission" date="2020-08" db="EMBL/GenBank/DDBJ databases">
        <title>Genomic Encyclopedia of Type Strains, Phase IV (KMG-V): Genome sequencing to study the core and pangenomes of soil and plant-associated prokaryotes.</title>
        <authorList>
            <person name="Whitman W."/>
        </authorList>
    </citation>
    <scope>NUCLEOTIDE SEQUENCE [LARGE SCALE GENOMIC DNA]</scope>
    <source>
        <strain evidence="3 4">SLV-2362</strain>
    </source>
</reference>
<evidence type="ECO:0000259" key="2">
    <source>
        <dbReference type="Pfam" id="PF11008"/>
    </source>
</evidence>
<keyword evidence="4" id="KW-1185">Reference proteome</keyword>
<dbReference type="InterPro" id="IPR016596">
    <property type="entry name" value="UCP012335"/>
</dbReference>